<keyword evidence="2" id="KW-0238">DNA-binding</keyword>
<dbReference type="InterPro" id="IPR052526">
    <property type="entry name" value="HTH-type_Bedaq_tolerance"/>
</dbReference>
<name>A0ABP7N7G7_9MICO</name>
<protein>
    <recommendedName>
        <fullName evidence="4">HTH marR-type domain-containing protein</fullName>
    </recommendedName>
</protein>
<dbReference type="Gene3D" id="1.10.10.10">
    <property type="entry name" value="Winged helix-like DNA-binding domain superfamily/Winged helix DNA-binding domain"/>
    <property type="match status" value="1"/>
</dbReference>
<evidence type="ECO:0000256" key="1">
    <source>
        <dbReference type="ARBA" id="ARBA00023015"/>
    </source>
</evidence>
<dbReference type="InterPro" id="IPR036390">
    <property type="entry name" value="WH_DNA-bd_sf"/>
</dbReference>
<dbReference type="Pfam" id="PF12802">
    <property type="entry name" value="MarR_2"/>
    <property type="match status" value="1"/>
</dbReference>
<dbReference type="SUPFAM" id="SSF46785">
    <property type="entry name" value="Winged helix' DNA-binding domain"/>
    <property type="match status" value="1"/>
</dbReference>
<dbReference type="SMART" id="SM00347">
    <property type="entry name" value="HTH_MARR"/>
    <property type="match status" value="1"/>
</dbReference>
<dbReference type="PANTHER" id="PTHR39515">
    <property type="entry name" value="CONSERVED PROTEIN"/>
    <property type="match status" value="1"/>
</dbReference>
<sequence length="143" mass="15785">MTEELTAAASELRFVFFRLTRNLRRVRAMDELSDAQLAALGALRKLGRRTLSRLAEHECVTAPTMSATVNGLAELGLVVRVPDEDDRRRVYVEITPEGEKVVRDTIRSRDEALAAMIAKAGLGEKELATLHDAAVALRKVIDS</sequence>
<dbReference type="RefSeq" id="WP_344819064.1">
    <property type="nucleotide sequence ID" value="NZ_BAABCP010000001.1"/>
</dbReference>
<evidence type="ECO:0000256" key="2">
    <source>
        <dbReference type="ARBA" id="ARBA00023125"/>
    </source>
</evidence>
<accession>A0ABP7N7G7</accession>
<dbReference type="InterPro" id="IPR000835">
    <property type="entry name" value="HTH_MarR-typ"/>
</dbReference>
<evidence type="ECO:0000313" key="5">
    <source>
        <dbReference type="EMBL" id="GAA3939156.1"/>
    </source>
</evidence>
<feature type="domain" description="HTH marR-type" evidence="4">
    <location>
        <begin position="1"/>
        <end position="139"/>
    </location>
</feature>
<dbReference type="PANTHER" id="PTHR39515:SF2">
    <property type="entry name" value="HTH-TYPE TRANSCRIPTIONAL REGULATOR RV0880"/>
    <property type="match status" value="1"/>
</dbReference>
<dbReference type="Proteomes" id="UP001501591">
    <property type="component" value="Unassembled WGS sequence"/>
</dbReference>
<keyword evidence="6" id="KW-1185">Reference proteome</keyword>
<dbReference type="EMBL" id="BAABCP010000001">
    <property type="protein sequence ID" value="GAA3939156.1"/>
    <property type="molecule type" value="Genomic_DNA"/>
</dbReference>
<keyword evidence="1" id="KW-0805">Transcription regulation</keyword>
<comment type="caution">
    <text evidence="5">The sequence shown here is derived from an EMBL/GenBank/DDBJ whole genome shotgun (WGS) entry which is preliminary data.</text>
</comment>
<evidence type="ECO:0000259" key="4">
    <source>
        <dbReference type="PROSITE" id="PS50995"/>
    </source>
</evidence>
<dbReference type="InterPro" id="IPR036388">
    <property type="entry name" value="WH-like_DNA-bd_sf"/>
</dbReference>
<reference evidence="6" key="1">
    <citation type="journal article" date="2019" name="Int. J. Syst. Evol. Microbiol.">
        <title>The Global Catalogue of Microorganisms (GCM) 10K type strain sequencing project: providing services to taxonomists for standard genome sequencing and annotation.</title>
        <authorList>
            <consortium name="The Broad Institute Genomics Platform"/>
            <consortium name="The Broad Institute Genome Sequencing Center for Infectious Disease"/>
            <person name="Wu L."/>
            <person name="Ma J."/>
        </authorList>
    </citation>
    <scope>NUCLEOTIDE SEQUENCE [LARGE SCALE GENOMIC DNA]</scope>
    <source>
        <strain evidence="6">JCM 17024</strain>
    </source>
</reference>
<organism evidence="5 6">
    <name type="scientific">Microbacterium soli</name>
    <dbReference type="NCBI Taxonomy" id="446075"/>
    <lineage>
        <taxon>Bacteria</taxon>
        <taxon>Bacillati</taxon>
        <taxon>Actinomycetota</taxon>
        <taxon>Actinomycetes</taxon>
        <taxon>Micrococcales</taxon>
        <taxon>Microbacteriaceae</taxon>
        <taxon>Microbacterium</taxon>
    </lineage>
</organism>
<dbReference type="PROSITE" id="PS50995">
    <property type="entry name" value="HTH_MARR_2"/>
    <property type="match status" value="1"/>
</dbReference>
<proteinExistence type="predicted"/>
<keyword evidence="3" id="KW-0804">Transcription</keyword>
<evidence type="ECO:0000256" key="3">
    <source>
        <dbReference type="ARBA" id="ARBA00023163"/>
    </source>
</evidence>
<gene>
    <name evidence="5" type="ORF">GCM10022383_16470</name>
</gene>
<dbReference type="InterPro" id="IPR023187">
    <property type="entry name" value="Tscrpt_reg_MarR-type_CS"/>
</dbReference>
<dbReference type="PROSITE" id="PS01117">
    <property type="entry name" value="HTH_MARR_1"/>
    <property type="match status" value="1"/>
</dbReference>
<evidence type="ECO:0000313" key="6">
    <source>
        <dbReference type="Proteomes" id="UP001501591"/>
    </source>
</evidence>